<gene>
    <name evidence="2" type="ORF">SAMN05192546_103368</name>
</gene>
<dbReference type="InterPro" id="IPR037053">
    <property type="entry name" value="Phage_tail_collar_dom_sf"/>
</dbReference>
<feature type="domain" description="Phage tail collar" evidence="1">
    <location>
        <begin position="6"/>
        <end position="62"/>
    </location>
</feature>
<evidence type="ECO:0000313" key="3">
    <source>
        <dbReference type="Proteomes" id="UP000199230"/>
    </source>
</evidence>
<dbReference type="SUPFAM" id="SSF88874">
    <property type="entry name" value="Receptor-binding domain of short tail fibre protein gp12"/>
    <property type="match status" value="1"/>
</dbReference>
<dbReference type="RefSeq" id="WP_093312254.1">
    <property type="nucleotide sequence ID" value="NZ_FNPV01000003.1"/>
</dbReference>
<dbReference type="Proteomes" id="UP000199230">
    <property type="component" value="Unassembled WGS sequence"/>
</dbReference>
<dbReference type="Pfam" id="PF07484">
    <property type="entry name" value="Collar"/>
    <property type="match status" value="1"/>
</dbReference>
<dbReference type="InterPro" id="IPR011083">
    <property type="entry name" value="Phage_tail_collar_dom"/>
</dbReference>
<name>A0A1H3LV18_9FIRM</name>
<organism evidence="2 3">
    <name type="scientific">Tindallia californiensis</name>
    <dbReference type="NCBI Taxonomy" id="159292"/>
    <lineage>
        <taxon>Bacteria</taxon>
        <taxon>Bacillati</taxon>
        <taxon>Bacillota</taxon>
        <taxon>Clostridia</taxon>
        <taxon>Peptostreptococcales</taxon>
        <taxon>Tindalliaceae</taxon>
        <taxon>Tindallia</taxon>
    </lineage>
</organism>
<dbReference type="AlphaFoldDB" id="A0A1H3LV18"/>
<dbReference type="STRING" id="159292.SAMN05192546_103368"/>
<protein>
    <submittedName>
        <fullName evidence="2">Microcystin-dependent protein</fullName>
    </submittedName>
</protein>
<dbReference type="EMBL" id="FNPV01000003">
    <property type="protein sequence ID" value="SDY67919.1"/>
    <property type="molecule type" value="Genomic_DNA"/>
</dbReference>
<evidence type="ECO:0000259" key="1">
    <source>
        <dbReference type="Pfam" id="PF07484"/>
    </source>
</evidence>
<dbReference type="Gene3D" id="3.90.1340.10">
    <property type="entry name" value="Phage tail collar domain"/>
    <property type="match status" value="1"/>
</dbReference>
<evidence type="ECO:0000313" key="2">
    <source>
        <dbReference type="EMBL" id="SDY67919.1"/>
    </source>
</evidence>
<accession>A0A1H3LV18</accession>
<sequence>MTPLIGEIRIFAGNHPPEGWAFCDGQILEVSQNPALFSIIGPRYGGDGYRTFALPNLTGKAPVGCGQGENLTKRELGSTGGSSTVRLSNRQLPRHHHIPQCTTISGTPVSSPENAVFTNIRGRHPAAYTTVANAKLASYTVQIAGEGEPHENMQPYLGLSFIIALQGIYPIRP</sequence>
<proteinExistence type="predicted"/>
<keyword evidence="3" id="KW-1185">Reference proteome</keyword>
<dbReference type="OrthoDB" id="9810174at2"/>
<reference evidence="2 3" key="1">
    <citation type="submission" date="2016-10" db="EMBL/GenBank/DDBJ databases">
        <authorList>
            <person name="de Groot N.N."/>
        </authorList>
    </citation>
    <scope>NUCLEOTIDE SEQUENCE [LARGE SCALE GENOMIC DNA]</scope>
    <source>
        <strain evidence="2 3">APO</strain>
    </source>
</reference>